<keyword evidence="4 8" id="KW-0863">Zinc-finger</keyword>
<dbReference type="PANTHER" id="PTHR23235">
    <property type="entry name" value="KRUEPPEL-LIKE TRANSCRIPTION FACTOR"/>
    <property type="match status" value="1"/>
</dbReference>
<feature type="domain" description="C2H2-type" evidence="9">
    <location>
        <begin position="34"/>
        <end position="61"/>
    </location>
</feature>
<dbReference type="PANTHER" id="PTHR23235:SF142">
    <property type="entry name" value="ZINC FINGER PROTEIN 384"/>
    <property type="match status" value="1"/>
</dbReference>
<keyword evidence="2" id="KW-0479">Metal-binding</keyword>
<dbReference type="InterPro" id="IPR036236">
    <property type="entry name" value="Znf_C2H2_sf"/>
</dbReference>
<dbReference type="GO" id="GO:0000981">
    <property type="term" value="F:DNA-binding transcription factor activity, RNA polymerase II-specific"/>
    <property type="evidence" value="ECO:0007669"/>
    <property type="project" value="TreeGrafter"/>
</dbReference>
<dbReference type="FunFam" id="3.30.160.60:FF:000875">
    <property type="entry name" value="zinc finger protein 236 isoform X7"/>
    <property type="match status" value="1"/>
</dbReference>
<accession>A0AAE1GAN4</accession>
<evidence type="ECO:0000256" key="5">
    <source>
        <dbReference type="ARBA" id="ARBA00022833"/>
    </source>
</evidence>
<evidence type="ECO:0000256" key="7">
    <source>
        <dbReference type="ARBA" id="ARBA00023242"/>
    </source>
</evidence>
<evidence type="ECO:0000313" key="11">
    <source>
        <dbReference type="Proteomes" id="UP001286313"/>
    </source>
</evidence>
<evidence type="ECO:0000256" key="6">
    <source>
        <dbReference type="ARBA" id="ARBA00023125"/>
    </source>
</evidence>
<evidence type="ECO:0000259" key="9">
    <source>
        <dbReference type="PROSITE" id="PS50157"/>
    </source>
</evidence>
<reference evidence="10" key="1">
    <citation type="submission" date="2023-10" db="EMBL/GenBank/DDBJ databases">
        <title>Genome assemblies of two species of porcelain crab, Petrolisthes cinctipes and Petrolisthes manimaculis (Anomura: Porcellanidae).</title>
        <authorList>
            <person name="Angst P."/>
        </authorList>
    </citation>
    <scope>NUCLEOTIDE SEQUENCE</scope>
    <source>
        <strain evidence="10">PB745_01</strain>
        <tissue evidence="10">Gill</tissue>
    </source>
</reference>
<proteinExistence type="predicted"/>
<evidence type="ECO:0000256" key="8">
    <source>
        <dbReference type="PROSITE-ProRule" id="PRU00042"/>
    </source>
</evidence>
<evidence type="ECO:0000313" key="10">
    <source>
        <dbReference type="EMBL" id="KAK3886143.1"/>
    </source>
</evidence>
<dbReference type="SMART" id="SM00355">
    <property type="entry name" value="ZnF_C2H2"/>
    <property type="match status" value="3"/>
</dbReference>
<keyword evidence="3" id="KW-0677">Repeat</keyword>
<gene>
    <name evidence="10" type="ORF">Pcinc_009720</name>
</gene>
<dbReference type="FunFam" id="3.30.160.60:FF:000446">
    <property type="entry name" value="Zinc finger protein"/>
    <property type="match status" value="1"/>
</dbReference>
<comment type="caution">
    <text evidence="10">The sequence shown here is derived from an EMBL/GenBank/DDBJ whole genome shotgun (WGS) entry which is preliminary data.</text>
</comment>
<dbReference type="AlphaFoldDB" id="A0AAE1GAN4"/>
<dbReference type="Gene3D" id="3.30.160.60">
    <property type="entry name" value="Classic Zinc Finger"/>
    <property type="match status" value="3"/>
</dbReference>
<organism evidence="10 11">
    <name type="scientific">Petrolisthes cinctipes</name>
    <name type="common">Flat porcelain crab</name>
    <dbReference type="NCBI Taxonomy" id="88211"/>
    <lineage>
        <taxon>Eukaryota</taxon>
        <taxon>Metazoa</taxon>
        <taxon>Ecdysozoa</taxon>
        <taxon>Arthropoda</taxon>
        <taxon>Crustacea</taxon>
        <taxon>Multicrustacea</taxon>
        <taxon>Malacostraca</taxon>
        <taxon>Eumalacostraca</taxon>
        <taxon>Eucarida</taxon>
        <taxon>Decapoda</taxon>
        <taxon>Pleocyemata</taxon>
        <taxon>Anomura</taxon>
        <taxon>Galatheoidea</taxon>
        <taxon>Porcellanidae</taxon>
        <taxon>Petrolisthes</taxon>
    </lineage>
</organism>
<dbReference type="EMBL" id="JAWQEG010000726">
    <property type="protein sequence ID" value="KAK3886143.1"/>
    <property type="molecule type" value="Genomic_DNA"/>
</dbReference>
<feature type="domain" description="C2H2-type" evidence="9">
    <location>
        <begin position="62"/>
        <end position="89"/>
    </location>
</feature>
<dbReference type="Pfam" id="PF00096">
    <property type="entry name" value="zf-C2H2"/>
    <property type="match status" value="2"/>
</dbReference>
<keyword evidence="11" id="KW-1185">Reference proteome</keyword>
<evidence type="ECO:0000256" key="2">
    <source>
        <dbReference type="ARBA" id="ARBA00022723"/>
    </source>
</evidence>
<dbReference type="SUPFAM" id="SSF57667">
    <property type="entry name" value="beta-beta-alpha zinc fingers"/>
    <property type="match status" value="2"/>
</dbReference>
<dbReference type="GO" id="GO:0000978">
    <property type="term" value="F:RNA polymerase II cis-regulatory region sequence-specific DNA binding"/>
    <property type="evidence" value="ECO:0007669"/>
    <property type="project" value="TreeGrafter"/>
</dbReference>
<dbReference type="FunFam" id="3.30.160.60:FF:000630">
    <property type="entry name" value="Zinc finger protein 180"/>
    <property type="match status" value="1"/>
</dbReference>
<keyword evidence="7" id="KW-0539">Nucleus</keyword>
<keyword evidence="5" id="KW-0862">Zinc</keyword>
<dbReference type="GO" id="GO:0005634">
    <property type="term" value="C:nucleus"/>
    <property type="evidence" value="ECO:0007669"/>
    <property type="project" value="UniProtKB-SubCell"/>
</dbReference>
<evidence type="ECO:0000256" key="1">
    <source>
        <dbReference type="ARBA" id="ARBA00004123"/>
    </source>
</evidence>
<protein>
    <recommendedName>
        <fullName evidence="9">C2H2-type domain-containing protein</fullName>
    </recommendedName>
</protein>
<dbReference type="PROSITE" id="PS50157">
    <property type="entry name" value="ZINC_FINGER_C2H2_2"/>
    <property type="match status" value="2"/>
</dbReference>
<dbReference type="GO" id="GO:0008270">
    <property type="term" value="F:zinc ion binding"/>
    <property type="evidence" value="ECO:0007669"/>
    <property type="project" value="UniProtKB-KW"/>
</dbReference>
<keyword evidence="6" id="KW-0238">DNA-binding</keyword>
<evidence type="ECO:0000256" key="3">
    <source>
        <dbReference type="ARBA" id="ARBA00022737"/>
    </source>
</evidence>
<comment type="subcellular location">
    <subcellularLocation>
        <location evidence="1">Nucleus</location>
    </subcellularLocation>
</comment>
<dbReference type="InterPro" id="IPR013087">
    <property type="entry name" value="Znf_C2H2_type"/>
</dbReference>
<name>A0AAE1GAN4_PETCI</name>
<sequence>MPVTCAKRAGRSLQVGVNIDCVRAGGRGSVAKLHLCPLCTYKTTNYGHLVVHMRTHTGEKPFSCPHCPYRAAQKDHLKTHMRTHTGEKPYFCLHCPYRSTTKSHLNRHLFTQHKQGV</sequence>
<evidence type="ECO:0000256" key="4">
    <source>
        <dbReference type="ARBA" id="ARBA00022771"/>
    </source>
</evidence>
<dbReference type="Proteomes" id="UP001286313">
    <property type="component" value="Unassembled WGS sequence"/>
</dbReference>